<keyword evidence="3" id="KW-1185">Reference proteome</keyword>
<reference evidence="2 3" key="1">
    <citation type="submission" date="2020-01" db="EMBL/GenBank/DDBJ databases">
        <authorList>
            <person name="Kim M."/>
        </authorList>
    </citation>
    <scope>NUCLEOTIDE SEQUENCE [LARGE SCALE GENOMIC DNA]</scope>
    <source>
        <strain evidence="2 3">BT10</strain>
    </source>
</reference>
<organism evidence="2 3">
    <name type="scientific">Nibribacter ruber</name>
    <dbReference type="NCBI Taxonomy" id="2698458"/>
    <lineage>
        <taxon>Bacteria</taxon>
        <taxon>Pseudomonadati</taxon>
        <taxon>Bacteroidota</taxon>
        <taxon>Cytophagia</taxon>
        <taxon>Cytophagales</taxon>
        <taxon>Hymenobacteraceae</taxon>
        <taxon>Nibribacter</taxon>
    </lineage>
</organism>
<sequence length="290" mass="32861">MKKLLSLLMATLFLMSFKTDKPAYRLFTGKGKAVTYQKMLKELAKADVVFFGEQHNDPIAHWLQLELAQDLHLLHKGNLVIGAEMWETDTQSAVDSFLLDQLDEPVFVERSRAWPNFATDYKPILAFAKEHQIKVIATNAPRRLARMVAREGLKGLDAQPQTEKQWLALLPLTVDMELPSYKKMRGMFGDAHGASASASQIIEAQALKDATMAQSIHQNIKQGQRFLHLNGSYHSDHHEGILWYLKRLRPELKVMTISTVSQGQLDKLEKEHLSRADIVLAVPATMTKTY</sequence>
<evidence type="ECO:0000313" key="3">
    <source>
        <dbReference type="Proteomes" id="UP000464214"/>
    </source>
</evidence>
<dbReference type="Proteomes" id="UP000464214">
    <property type="component" value="Chromosome"/>
</dbReference>
<dbReference type="EMBL" id="CP047897">
    <property type="protein sequence ID" value="QHL89066.1"/>
    <property type="molecule type" value="Genomic_DNA"/>
</dbReference>
<name>A0A6P1P402_9BACT</name>
<dbReference type="CDD" id="cd14727">
    <property type="entry name" value="ChanN-like"/>
    <property type="match status" value="1"/>
</dbReference>
<evidence type="ECO:0000313" key="2">
    <source>
        <dbReference type="EMBL" id="QHL89066.1"/>
    </source>
</evidence>
<dbReference type="SUPFAM" id="SSF159501">
    <property type="entry name" value="EreA/ChaN-like"/>
    <property type="match status" value="1"/>
</dbReference>
<dbReference type="RefSeq" id="WP_160694062.1">
    <property type="nucleotide sequence ID" value="NZ_CP047897.1"/>
</dbReference>
<proteinExistence type="predicted"/>
<dbReference type="AlphaFoldDB" id="A0A6P1P402"/>
<evidence type="ECO:0000259" key="1">
    <source>
        <dbReference type="Pfam" id="PF04187"/>
    </source>
</evidence>
<dbReference type="KEGG" id="nib:GU926_17180"/>
<dbReference type="Pfam" id="PF04187">
    <property type="entry name" value="Cofac_haem_bdg"/>
    <property type="match status" value="1"/>
</dbReference>
<protein>
    <submittedName>
        <fullName evidence="2">Iron-regulated protein</fullName>
    </submittedName>
</protein>
<gene>
    <name evidence="2" type="ORF">GU926_17180</name>
</gene>
<dbReference type="Gene3D" id="3.40.50.11550">
    <property type="match status" value="1"/>
</dbReference>
<dbReference type="InterPro" id="IPR007314">
    <property type="entry name" value="Cofac_haem-bd_dom"/>
</dbReference>
<feature type="domain" description="Haem-binding uptake Tiki superfamily ChaN" evidence="1">
    <location>
        <begin position="39"/>
        <end position="245"/>
    </location>
</feature>
<accession>A0A6P1P402</accession>